<dbReference type="InterPro" id="IPR010766">
    <property type="entry name" value="DRTGG"/>
</dbReference>
<gene>
    <name evidence="2" type="ORF">CAGA_07550</name>
</gene>
<dbReference type="InterPro" id="IPR028979">
    <property type="entry name" value="Ser_kin/Pase_Hpr-like_N_sf"/>
</dbReference>
<evidence type="ECO:0000259" key="1">
    <source>
        <dbReference type="Pfam" id="PF07085"/>
    </source>
</evidence>
<accession>A0A4Z0YD82</accession>
<dbReference type="Pfam" id="PF07085">
    <property type="entry name" value="DRTGG"/>
    <property type="match status" value="1"/>
</dbReference>
<proteinExistence type="predicted"/>
<dbReference type="AlphaFoldDB" id="A0A4Z0YD82"/>
<comment type="caution">
    <text evidence="2">The sequence shown here is derived from an EMBL/GenBank/DDBJ whole genome shotgun (WGS) entry which is preliminary data.</text>
</comment>
<sequence>MTVKELAEHFGLKILAGENSLDRPVSGGYTCDLLSWAVARLPADAAWLTVMGNINAIAVASLKDAACIILTDSAPLDIPALEKARELSFPVLLSEQDSFTLGARIEGLLY</sequence>
<dbReference type="OrthoDB" id="9800356at2"/>
<organism evidence="2 3">
    <name type="scientific">Caproiciproducens galactitolivorans</name>
    <dbReference type="NCBI Taxonomy" id="642589"/>
    <lineage>
        <taxon>Bacteria</taxon>
        <taxon>Bacillati</taxon>
        <taxon>Bacillota</taxon>
        <taxon>Clostridia</taxon>
        <taxon>Eubacteriales</taxon>
        <taxon>Acutalibacteraceae</taxon>
        <taxon>Caproiciproducens</taxon>
    </lineage>
</organism>
<dbReference type="SUPFAM" id="SSF75138">
    <property type="entry name" value="HprK N-terminal domain-like"/>
    <property type="match status" value="1"/>
</dbReference>
<evidence type="ECO:0000313" key="2">
    <source>
        <dbReference type="EMBL" id="TGJ77385.1"/>
    </source>
</evidence>
<dbReference type="Proteomes" id="UP000297714">
    <property type="component" value="Unassembled WGS sequence"/>
</dbReference>
<reference evidence="2 3" key="1">
    <citation type="submission" date="2019-04" db="EMBL/GenBank/DDBJ databases">
        <authorList>
            <person name="Poehlein A."/>
            <person name="Bengelsdorf F.R."/>
            <person name="Duerre P."/>
            <person name="Daniel R."/>
        </authorList>
    </citation>
    <scope>NUCLEOTIDE SEQUENCE [LARGE SCALE GENOMIC DNA]</scope>
    <source>
        <strain evidence="2 3">BS-1</strain>
    </source>
</reference>
<feature type="domain" description="DRTGG" evidence="1">
    <location>
        <begin position="6"/>
        <end position="106"/>
    </location>
</feature>
<protein>
    <submittedName>
        <fullName evidence="2">DRTGG domain protein</fullName>
    </submittedName>
</protein>
<dbReference type="RefSeq" id="WP_135657851.1">
    <property type="nucleotide sequence ID" value="NZ_JAJUFJ010000002.1"/>
</dbReference>
<keyword evidence="3" id="KW-1185">Reference proteome</keyword>
<dbReference type="Gene3D" id="3.40.1390.20">
    <property type="entry name" value="HprK N-terminal domain-like"/>
    <property type="match status" value="1"/>
</dbReference>
<evidence type="ECO:0000313" key="3">
    <source>
        <dbReference type="Proteomes" id="UP000297714"/>
    </source>
</evidence>
<dbReference type="EMBL" id="SRMQ01000002">
    <property type="protein sequence ID" value="TGJ77385.1"/>
    <property type="molecule type" value="Genomic_DNA"/>
</dbReference>
<name>A0A4Z0YD82_9FIRM</name>